<protein>
    <submittedName>
        <fullName evidence="1">Class I SAM-dependent methyltransferase</fullName>
    </submittedName>
</protein>
<keyword evidence="2" id="KW-1185">Reference proteome</keyword>
<dbReference type="Proteomes" id="UP000267524">
    <property type="component" value="Unassembled WGS sequence"/>
</dbReference>
<gene>
    <name evidence="1" type="ORF">D1632_07390</name>
</gene>
<proteinExistence type="predicted"/>
<accession>A0A3M7LDA6</accession>
<dbReference type="SUPFAM" id="SSF53335">
    <property type="entry name" value="S-adenosyl-L-methionine-dependent methyltransferases"/>
    <property type="match status" value="1"/>
</dbReference>
<reference evidence="1 2" key="1">
    <citation type="submission" date="2018-08" db="EMBL/GenBank/DDBJ databases">
        <title>Chryseobacterium nematophagum: a novel matrix digesting pathogen of nematodes.</title>
        <authorList>
            <person name="Page A."/>
            <person name="Roberts M."/>
            <person name="Felix M.-A."/>
            <person name="Weir W."/>
        </authorList>
    </citation>
    <scope>NUCLEOTIDE SEQUENCE [LARGE SCALE GENOMIC DNA]</scope>
    <source>
        <strain evidence="1 2">JUb275</strain>
    </source>
</reference>
<dbReference type="GO" id="GO:0032259">
    <property type="term" value="P:methylation"/>
    <property type="evidence" value="ECO:0007669"/>
    <property type="project" value="UniProtKB-KW"/>
</dbReference>
<dbReference type="EMBL" id="QWIV01000013">
    <property type="protein sequence ID" value="RMZ59456.1"/>
    <property type="molecule type" value="Genomic_DNA"/>
</dbReference>
<dbReference type="CDD" id="cd02440">
    <property type="entry name" value="AdoMet_MTases"/>
    <property type="match status" value="1"/>
</dbReference>
<keyword evidence="1" id="KW-0808">Transferase</keyword>
<evidence type="ECO:0000313" key="1">
    <source>
        <dbReference type="EMBL" id="RMZ59456.1"/>
    </source>
</evidence>
<dbReference type="GO" id="GO:0008168">
    <property type="term" value="F:methyltransferase activity"/>
    <property type="evidence" value="ECO:0007669"/>
    <property type="project" value="UniProtKB-KW"/>
</dbReference>
<comment type="caution">
    <text evidence="1">The sequence shown here is derived from an EMBL/GenBank/DDBJ whole genome shotgun (WGS) entry which is preliminary data.</text>
</comment>
<dbReference type="AlphaFoldDB" id="A0A3M7LDA6"/>
<dbReference type="RefSeq" id="WP_122546577.1">
    <property type="nucleotide sequence ID" value="NZ_QWIV01000013.1"/>
</dbReference>
<organism evidence="1 2">
    <name type="scientific">Chryseobacterium nematophagum</name>
    <dbReference type="NCBI Taxonomy" id="2305228"/>
    <lineage>
        <taxon>Bacteria</taxon>
        <taxon>Pseudomonadati</taxon>
        <taxon>Bacteroidota</taxon>
        <taxon>Flavobacteriia</taxon>
        <taxon>Flavobacteriales</taxon>
        <taxon>Weeksellaceae</taxon>
        <taxon>Chryseobacterium group</taxon>
        <taxon>Chryseobacterium</taxon>
    </lineage>
</organism>
<dbReference type="Gene3D" id="3.40.50.150">
    <property type="entry name" value="Vaccinia Virus protein VP39"/>
    <property type="match status" value="1"/>
</dbReference>
<dbReference type="InterPro" id="IPR029063">
    <property type="entry name" value="SAM-dependent_MTases_sf"/>
</dbReference>
<dbReference type="Pfam" id="PF13489">
    <property type="entry name" value="Methyltransf_23"/>
    <property type="match status" value="1"/>
</dbReference>
<evidence type="ECO:0000313" key="2">
    <source>
        <dbReference type="Proteomes" id="UP000267524"/>
    </source>
</evidence>
<name>A0A3M7LDA6_9FLAO</name>
<sequence length="246" mass="29305">MYSIAKNIIRKILPQKFLFENEMLFRKLLYPLYKGSHYECNICHSKLKSFITLENGNLLCPICGSLPRSRRLHKILHDEYLKDNVKFLDFSPSRSIFRKLKKRKNIQYFSTDYEDEFLADYHFDITQIDTESETFDLIVCYHILEHIEEDHLAMIELYRVLKADGSLLIQTPFKDGHTYEDSTIKTPEERLKHFGQEDHVRVYSVENLVERLEKTGFVTQVKTFTKDSYHGFVENERLIICKKEAF</sequence>
<keyword evidence="1" id="KW-0489">Methyltransferase</keyword>